<reference evidence="9" key="3">
    <citation type="submission" date="2016-11" db="EMBL/GenBank/DDBJ databases">
        <authorList>
            <person name="Varghese N."/>
            <person name="Submissions S."/>
        </authorList>
    </citation>
    <scope>NUCLEOTIDE SEQUENCE</scope>
    <source>
        <strain evidence="9">DSM 1682</strain>
    </source>
</reference>
<evidence type="ECO:0000313" key="8">
    <source>
        <dbReference type="EMBL" id="AMJ39911.1"/>
    </source>
</evidence>
<dbReference type="EMBL" id="FQUA01000001">
    <property type="protein sequence ID" value="SHE27405.1"/>
    <property type="molecule type" value="Genomic_DNA"/>
</dbReference>
<dbReference type="RefSeq" id="WP_072743337.1">
    <property type="nucleotide sequence ID" value="NZ_CP014223.1"/>
</dbReference>
<comment type="function">
    <text evidence="5 6">Structural component of flagellum, the bacterial motility apparatus. Part of the rod structure of flagellar basal body.</text>
</comment>
<sequence length="122" mass="13989">MFNNSVLMTQKMADYLWQKQQVTLNNIANVSTPGYKAQYVTFQDELKSKLDFYNQAGGSKKREAIEGTSYRVHTKADESSRLDGNNVNMDVEQVELASSYIQFQMAINDINSEFNRLRSAMK</sequence>
<gene>
    <name evidence="8" type="primary">flgB</name>
    <name evidence="8" type="ORF">CPRO_02880</name>
    <name evidence="9" type="ORF">SAMN02745151_00063</name>
</gene>
<evidence type="ECO:0000256" key="1">
    <source>
        <dbReference type="ARBA" id="ARBA00004117"/>
    </source>
</evidence>
<comment type="similarity">
    <text evidence="2 6">Belongs to the flagella basal body rod proteins family.</text>
</comment>
<keyword evidence="4 6" id="KW-0975">Bacterial flagellum</keyword>
<evidence type="ECO:0000256" key="6">
    <source>
        <dbReference type="PIRNR" id="PIRNR002889"/>
    </source>
</evidence>
<comment type="subunit">
    <text evidence="6">The basal body constitutes a major portion of the flagellar organelle and consists of a number of rings mounted on a central rod.</text>
</comment>
<dbReference type="PIRSF" id="PIRSF002889">
    <property type="entry name" value="Rod_FlgB"/>
    <property type="match status" value="1"/>
</dbReference>
<reference evidence="11" key="4">
    <citation type="submission" date="2016-11" db="EMBL/GenBank/DDBJ databases">
        <authorList>
            <person name="Jaros S."/>
            <person name="Januszkiewicz K."/>
            <person name="Wedrychowicz H."/>
        </authorList>
    </citation>
    <scope>NUCLEOTIDE SEQUENCE [LARGE SCALE GENOMIC DNA]</scope>
    <source>
        <strain evidence="11">DSM 1682</strain>
    </source>
</reference>
<dbReference type="PANTHER" id="PTHR30435:SF12">
    <property type="entry name" value="FLAGELLAR BASAL BODY ROD PROTEIN FLGB"/>
    <property type="match status" value="1"/>
</dbReference>
<keyword evidence="9" id="KW-0966">Cell projection</keyword>
<dbReference type="AlphaFoldDB" id="A0A120MK18"/>
<evidence type="ECO:0000256" key="4">
    <source>
        <dbReference type="ARBA" id="ARBA00023143"/>
    </source>
</evidence>
<reference evidence="10" key="2">
    <citation type="submission" date="2016-01" db="EMBL/GenBank/DDBJ databases">
        <authorList>
            <person name="Poehlein A."/>
            <person name="Schlien K."/>
            <person name="Gottschalk G."/>
            <person name="Buckel W."/>
            <person name="Daniel R."/>
        </authorList>
    </citation>
    <scope>NUCLEOTIDE SEQUENCE [LARGE SCALE GENOMIC DNA]</scope>
    <source>
        <strain evidence="10">X2</strain>
    </source>
</reference>
<evidence type="ECO:0000259" key="7">
    <source>
        <dbReference type="Pfam" id="PF00460"/>
    </source>
</evidence>
<dbReference type="Proteomes" id="UP000068026">
    <property type="component" value="Chromosome"/>
</dbReference>
<evidence type="ECO:0000256" key="2">
    <source>
        <dbReference type="ARBA" id="ARBA00009677"/>
    </source>
</evidence>
<comment type="subcellular location">
    <subcellularLocation>
        <location evidence="1 6">Bacterial flagellum basal body</location>
    </subcellularLocation>
</comment>
<dbReference type="InterPro" id="IPR006300">
    <property type="entry name" value="FlgB"/>
</dbReference>
<dbReference type="Proteomes" id="UP000184204">
    <property type="component" value="Unassembled WGS sequence"/>
</dbReference>
<keyword evidence="9" id="KW-0969">Cilium</keyword>
<proteinExistence type="inferred from homology"/>
<evidence type="ECO:0000313" key="10">
    <source>
        <dbReference type="Proteomes" id="UP000068026"/>
    </source>
</evidence>
<keyword evidence="10" id="KW-1185">Reference proteome</keyword>
<reference evidence="8 10" key="1">
    <citation type="journal article" date="2016" name="Genome Announc.">
        <title>Complete Genome Sequence of the Amino Acid-Fermenting Clostridium propionicum X2 (DSM 1682).</title>
        <authorList>
            <person name="Poehlein A."/>
            <person name="Schlien K."/>
            <person name="Chowdhury N.P."/>
            <person name="Gottschalk G."/>
            <person name="Buckel W."/>
            <person name="Daniel R."/>
        </authorList>
    </citation>
    <scope>NUCLEOTIDE SEQUENCE [LARGE SCALE GENOMIC DNA]</scope>
    <source>
        <strain evidence="8 10">X2</strain>
    </source>
</reference>
<dbReference type="NCBIfam" id="TIGR01396">
    <property type="entry name" value="FlgB"/>
    <property type="match status" value="1"/>
</dbReference>
<organism evidence="9 11">
    <name type="scientific">Anaerotignum propionicum DSM 1682</name>
    <dbReference type="NCBI Taxonomy" id="991789"/>
    <lineage>
        <taxon>Bacteria</taxon>
        <taxon>Bacillati</taxon>
        <taxon>Bacillota</taxon>
        <taxon>Clostridia</taxon>
        <taxon>Lachnospirales</taxon>
        <taxon>Anaerotignaceae</taxon>
        <taxon>Anaerotignum</taxon>
    </lineage>
</organism>
<dbReference type="InterPro" id="IPR001444">
    <property type="entry name" value="Flag_bb_rod_N"/>
</dbReference>
<dbReference type="EMBL" id="CP014223">
    <property type="protein sequence ID" value="AMJ39911.1"/>
    <property type="molecule type" value="Genomic_DNA"/>
</dbReference>
<evidence type="ECO:0000313" key="9">
    <source>
        <dbReference type="EMBL" id="SHE27405.1"/>
    </source>
</evidence>
<evidence type="ECO:0000313" key="11">
    <source>
        <dbReference type="Proteomes" id="UP000184204"/>
    </source>
</evidence>
<dbReference type="Pfam" id="PF00460">
    <property type="entry name" value="Flg_bb_rod"/>
    <property type="match status" value="1"/>
</dbReference>
<evidence type="ECO:0000256" key="3">
    <source>
        <dbReference type="ARBA" id="ARBA00014376"/>
    </source>
</evidence>
<keyword evidence="9" id="KW-0282">Flagellum</keyword>
<name>A0A120MK18_ANAPI</name>
<evidence type="ECO:0000256" key="5">
    <source>
        <dbReference type="ARBA" id="ARBA00024934"/>
    </source>
</evidence>
<dbReference type="GO" id="GO:0030694">
    <property type="term" value="C:bacterial-type flagellum basal body, rod"/>
    <property type="evidence" value="ECO:0007669"/>
    <property type="project" value="InterPro"/>
</dbReference>
<feature type="domain" description="Flagellar basal body rod protein N-terminal" evidence="7">
    <location>
        <begin position="18"/>
        <end position="36"/>
    </location>
</feature>
<protein>
    <recommendedName>
        <fullName evidence="3 6">Flagellar basal body rod protein FlgB</fullName>
    </recommendedName>
</protein>
<accession>A0A120MK18</accession>
<dbReference type="KEGG" id="cpro:CPRO_02880"/>
<dbReference type="GO" id="GO:0071978">
    <property type="term" value="P:bacterial-type flagellum-dependent swarming motility"/>
    <property type="evidence" value="ECO:0007669"/>
    <property type="project" value="TreeGrafter"/>
</dbReference>
<dbReference type="PANTHER" id="PTHR30435">
    <property type="entry name" value="FLAGELLAR PROTEIN"/>
    <property type="match status" value="1"/>
</dbReference>